<proteinExistence type="predicted"/>
<name>A0A9N9CXY5_9GLOM</name>
<dbReference type="GO" id="GO:0005576">
    <property type="term" value="C:extracellular region"/>
    <property type="evidence" value="ECO:0007669"/>
    <property type="project" value="UniProtKB-SubCell"/>
</dbReference>
<dbReference type="AlphaFoldDB" id="A0A9N9CXY5"/>
<dbReference type="GO" id="GO:0043657">
    <property type="term" value="C:host cell"/>
    <property type="evidence" value="ECO:0007669"/>
    <property type="project" value="UniProtKB-SubCell"/>
</dbReference>
<evidence type="ECO:0000259" key="4">
    <source>
        <dbReference type="Pfam" id="PF20147"/>
    </source>
</evidence>
<sequence>DDQSKTIFSVKISKYEFIEALKVAIKDAKPNVLAHVDADQLELWKADTPFGIHVLIKVPLPALLSESDFLELCPPPLGYINRNRSTGSARSLYAHTPGSVVTWNNFENDVKCRI</sequence>
<dbReference type="EMBL" id="CAJVPJ010002352">
    <property type="protein sequence ID" value="CAG8619203.1"/>
    <property type="molecule type" value="Genomic_DNA"/>
</dbReference>
<evidence type="ECO:0000256" key="1">
    <source>
        <dbReference type="ARBA" id="ARBA00004340"/>
    </source>
</evidence>
<dbReference type="OrthoDB" id="10537259at2759"/>
<evidence type="ECO:0000256" key="3">
    <source>
        <dbReference type="ARBA" id="ARBA00022525"/>
    </source>
</evidence>
<dbReference type="InterPro" id="IPR045379">
    <property type="entry name" value="Crinkler_N"/>
</dbReference>
<gene>
    <name evidence="5" type="ORF">POCULU_LOCUS8336</name>
</gene>
<evidence type="ECO:0000256" key="2">
    <source>
        <dbReference type="ARBA" id="ARBA00004613"/>
    </source>
</evidence>
<dbReference type="Proteomes" id="UP000789572">
    <property type="component" value="Unassembled WGS sequence"/>
</dbReference>
<feature type="non-terminal residue" evidence="5">
    <location>
        <position position="1"/>
    </location>
</feature>
<dbReference type="Pfam" id="PF20147">
    <property type="entry name" value="Crinkler"/>
    <property type="match status" value="1"/>
</dbReference>
<feature type="domain" description="Crinkler effector protein N-terminal" evidence="4">
    <location>
        <begin position="4"/>
        <end position="50"/>
    </location>
</feature>
<accession>A0A9N9CXY5</accession>
<organism evidence="5 6">
    <name type="scientific">Paraglomus occultum</name>
    <dbReference type="NCBI Taxonomy" id="144539"/>
    <lineage>
        <taxon>Eukaryota</taxon>
        <taxon>Fungi</taxon>
        <taxon>Fungi incertae sedis</taxon>
        <taxon>Mucoromycota</taxon>
        <taxon>Glomeromycotina</taxon>
        <taxon>Glomeromycetes</taxon>
        <taxon>Paraglomerales</taxon>
        <taxon>Paraglomeraceae</taxon>
        <taxon>Paraglomus</taxon>
    </lineage>
</organism>
<reference evidence="5" key="1">
    <citation type="submission" date="2021-06" db="EMBL/GenBank/DDBJ databases">
        <authorList>
            <person name="Kallberg Y."/>
            <person name="Tangrot J."/>
            <person name="Rosling A."/>
        </authorList>
    </citation>
    <scope>NUCLEOTIDE SEQUENCE</scope>
    <source>
        <strain evidence="5">IA702</strain>
    </source>
</reference>
<comment type="subcellular location">
    <subcellularLocation>
        <location evidence="1">Host cell</location>
    </subcellularLocation>
    <subcellularLocation>
        <location evidence="2">Secreted</location>
    </subcellularLocation>
</comment>
<evidence type="ECO:0000313" key="6">
    <source>
        <dbReference type="Proteomes" id="UP000789572"/>
    </source>
</evidence>
<comment type="caution">
    <text evidence="5">The sequence shown here is derived from an EMBL/GenBank/DDBJ whole genome shotgun (WGS) entry which is preliminary data.</text>
</comment>
<protein>
    <submittedName>
        <fullName evidence="5">10298_t:CDS:1</fullName>
    </submittedName>
</protein>
<evidence type="ECO:0000313" key="5">
    <source>
        <dbReference type="EMBL" id="CAG8619203.1"/>
    </source>
</evidence>
<keyword evidence="3" id="KW-0964">Secreted</keyword>
<keyword evidence="6" id="KW-1185">Reference proteome</keyword>